<dbReference type="InterPro" id="IPR045851">
    <property type="entry name" value="AMP-bd_C_sf"/>
</dbReference>
<evidence type="ECO:0000259" key="4">
    <source>
        <dbReference type="PROSITE" id="PS50075"/>
    </source>
</evidence>
<dbReference type="EMBL" id="JAQGDS010000004">
    <property type="protein sequence ID" value="KAJ6261017.1"/>
    <property type="molecule type" value="Genomic_DNA"/>
</dbReference>
<dbReference type="InterPro" id="IPR013120">
    <property type="entry name" value="FAR_NAD-bd"/>
</dbReference>
<dbReference type="InterPro" id="IPR042099">
    <property type="entry name" value="ANL_N_sf"/>
</dbReference>
<keyword evidence="3" id="KW-0436">Ligase</keyword>
<dbReference type="PROSITE" id="PS50075">
    <property type="entry name" value="CARRIER"/>
    <property type="match status" value="2"/>
</dbReference>
<comment type="caution">
    <text evidence="5">The sequence shown here is derived from an EMBL/GenBank/DDBJ whole genome shotgun (WGS) entry which is preliminary data.</text>
</comment>
<name>A0AAD6IZ75_DREDA</name>
<dbReference type="InterPro" id="IPR009081">
    <property type="entry name" value="PP-bd_ACP"/>
</dbReference>
<dbReference type="InterPro" id="IPR001242">
    <property type="entry name" value="Condensation_dom"/>
</dbReference>
<evidence type="ECO:0000313" key="6">
    <source>
        <dbReference type="Proteomes" id="UP001221413"/>
    </source>
</evidence>
<dbReference type="FunFam" id="3.30.300.30:FF:000015">
    <property type="entry name" value="Nonribosomal peptide synthase SidD"/>
    <property type="match status" value="2"/>
</dbReference>
<dbReference type="Pfam" id="PF00550">
    <property type="entry name" value="PP-binding"/>
    <property type="match status" value="2"/>
</dbReference>
<gene>
    <name evidence="5" type="ORF">Dda_3682</name>
</gene>
<keyword evidence="1" id="KW-0596">Phosphopantetheine</keyword>
<dbReference type="CDD" id="cd19545">
    <property type="entry name" value="FUM14_C_NRPS-like"/>
    <property type="match status" value="2"/>
</dbReference>
<dbReference type="InterPro" id="IPR010071">
    <property type="entry name" value="AA_adenyl_dom"/>
</dbReference>
<keyword evidence="6" id="KW-1185">Reference proteome</keyword>
<dbReference type="InterPro" id="IPR000873">
    <property type="entry name" value="AMP-dep_synth/lig_dom"/>
</dbReference>
<evidence type="ECO:0000256" key="3">
    <source>
        <dbReference type="ARBA" id="ARBA00022598"/>
    </source>
</evidence>
<dbReference type="PANTHER" id="PTHR45527:SF16">
    <property type="entry name" value="NONRIBOSOMAL PEPTIDE SYNTHASE ATNA-RELATED"/>
    <property type="match status" value="1"/>
</dbReference>
<keyword evidence="2" id="KW-0597">Phosphoprotein</keyword>
<feature type="domain" description="Carrier" evidence="4">
    <location>
        <begin position="2189"/>
        <end position="2267"/>
    </location>
</feature>
<accession>A0AAD6IZ75</accession>
<reference evidence="5" key="1">
    <citation type="submission" date="2023-01" db="EMBL/GenBank/DDBJ databases">
        <title>The chitinases involved in constricting ring structure development in the nematode-trapping fungus Drechslerella dactyloides.</title>
        <authorList>
            <person name="Wang R."/>
            <person name="Zhang L."/>
            <person name="Tang P."/>
            <person name="Li S."/>
            <person name="Liang L."/>
        </authorList>
    </citation>
    <scope>NUCLEOTIDE SEQUENCE</scope>
    <source>
        <strain evidence="5">YMF1.00031</strain>
    </source>
</reference>
<protein>
    <recommendedName>
        <fullName evidence="4">Carrier domain-containing protein</fullName>
    </recommendedName>
</protein>
<dbReference type="FunFam" id="3.40.50.12780:FF:000014">
    <property type="entry name" value="Nonribosomal peptide synthetase 1"/>
    <property type="match status" value="1"/>
</dbReference>
<dbReference type="GO" id="GO:0043041">
    <property type="term" value="P:amino acid activation for nonribosomal peptide biosynthetic process"/>
    <property type="evidence" value="ECO:0007669"/>
    <property type="project" value="TreeGrafter"/>
</dbReference>
<dbReference type="SMART" id="SM01294">
    <property type="entry name" value="PKS_PP_betabranch"/>
    <property type="match status" value="1"/>
</dbReference>
<dbReference type="SMART" id="SM00823">
    <property type="entry name" value="PKS_PP"/>
    <property type="match status" value="2"/>
</dbReference>
<proteinExistence type="predicted"/>
<sequence length="2669" mass="293775">MDTRSTEGVDLVVQPFSLFDDAAAVDQALMEIDAHGIISRSSIVDLYPCTPIQEGLMALSALDKNAYVCQFVFSLHPDVDLDRLREAWGVLEASCEILRTRIAITEALGTVQAVTSGGAIWKEARTLEEYHHRDREEPMDLEQPLSRCGTADSGKYFIWTVHHAIGDAFALNLVFRKLKQIYGGLPDLSSSNLGAPIVPFKNFVHNQVTSNPAPSERYWRQYLAGCPSSAYPKPNNSNPHASSPNRVVADHMTIRRVGESKIKTSTIVTAAWAIAMGRYSESDDVIFGTISSGRKGPVQGLRNMIGPLLTTFPMRVKLDPSQSVTNLLDSVQRDGDQRVPHEQFSLRKISQLGPDGRKASNLRNLLIVQLPHKVSYEQAPLPMKIVAEPTYIHKYPLMMMCTMDRQNLSFEAHYDDAVLSVDEVRGLLDHYMHIVQQLAEAESSPRILQDVNLFSMQDKMQVQKWNSMPLEESYVCVHELFEMQAKMRPDAEAIFAWDAQFTYRELDETSNKLAAELMRIGAGPEMIVPVCFSKSAWTLVSLLAVLKSGAACMTLDSSHPLSRLQAIVADTKAEIIVAAPEHVELCKSLVPQVVPVNASSIQRLPKAESAKSQVRPNNRAFTLFTSGSTGTPKGIDIEHLSMSTSLLAQCAIYGIGPETRVYQFSGYSFDACISDMFTAVVSGGCVCIPSDHDRINDLAGSINSMNANQILITPSVISLLEPSMVPSLKSVLLAGEAMSQENIQKWAGHVRLFNGYGPSECSILAATSEKILSAVKPTSTSIGHPLGCRHWIVDPQNYNALVPVGSIGELIIEGPIVARGYLNRPEQTAAAFIDNPSFLQADWGVRNIYPKVYKTGDLVRYDAEGALVFIGRKDTQVKYHGQRIELGDIEQNLKGNKFVQNCVALVPKAGPHSGQLVAILELNNSADNSTDPEDDFILNLDTVSRKLSAIRSYASTNIPPYMLPTTYLVSTKLPLNRSAKLDRLKIRKYVETMAKAATEPLPVPSQAISATSNTTGNATGAAPITRTEEIIQDCFSKVLGRQPSEIPLDQSFIRLGGDSISAMELVPACRREGVVVTAKDVLQCEGISDLATRATGNDIQTGVVSEINSSHQAIIPYSLLGRVGDAQDVFGEIESSYGISRSSIVDIYRCTPLQESLMVLSRMQKNAYVAQLVFPCVIPIDTNRFQAAWDRVVARNDILRTKIVHSLRFGSLQVVLKSADVSLQNVVGRLDAYLAADREIIFDYGTSLWRSAIITEGKQMYFVCTMHHSVYDGWSVPLMLRQVFEMYNGMSVSTSCPQFSGFIKYLEGVNDSASEQFWRGQLEGYQARDFPARPTDAHHIRRAQTLSFPISFTKRQGQNTTIATLIRAAWAFVVSQYTESSDVAFGMTMSGRNAPVDGVMEMMGPTIATVPVRIQLHGQGRISEFLEAVQAQATNMIPYEHKGLQNIGRMGQDCKSACDFQNLLVIQTLQTSNDQNTTGNLFGPAIMSTELAANFTSYPLVVEANLGRSSISLEITFDANLISKVQVERLMSHFAQVFETLHTAPASMTIAEIDMFSSHDRMQIEEWNKEYPETVSECVHEIFERNVHARPFAEAVYGWDQSFTYAELDALSSHLAEYLVQKFSIGPERFVPLLFEKSAWVMVAVMGVIKAGAAFVPLDINYPRQRLEEILGQVGAGVVLVTPTTERLLDGMLVNKMVVSRDAFENGSYSLDGASVGLSSTLTSGLLTPASSTSISPSPVFTPAGRAYGGKTPVDAPTEFSMEEYGNELVRHANMSKALTQSRLASLNAMHSRAGPHNPVYAIFTSGSTGKPKGVVIEHAALSTGLKARQEAAGFSSETRTLQFSSFSFDVSVEDFLAPLVFGGCVCIPSEEGRLNNIVGFINESRANTVLTTPSFASTLNPADVPSLKHVRVGGERLTSAQVRKWAGAPLTFKNCYGPTEVTIAATISQKVTLESDPSNIGTGRDMGTLTWIVNPDDADRLTPLGMVGELLLEGPLLARGYLNDEEKTRNSFIVNPKWAVSGRPDEFRRFYKTGDLVRYDENGDILYIGRKDTQVKLHGLRIELGEIEHHISQHIPPSWQVVVEVVDSIRGGHKSSFLAAMVSVENSSSGHMVLPMTDELRDVFRSIETKIRAQLPQYMVPQLYVPLRGFPVTLATKTDRKALRALGSQIASMEISSYSISAKPNKEMPATKLEASLQEIWAKILCLDRTEVGVNETFFHLGGDSITAVSLSSTINKEYGVSISMQNLTNSRATIRDLAAQIHNAKSGEVVEEREIDLLKEFDDCMNDIMRQSDKSRVFLTGATGFLGTQILRQLLNTEDIRKVILLVRANSAEEGLKRVIGVAQEHMWWSDEFATKIEIWAGDLAKPQLGLTAEQWIDLNSSIDIIIHNGAIVNWVADFDTLKPANVNSTVQLLKIVDKSPAKPRFVFISGGAYFEDDALEKREEISANMAKSIGYVQTKFLAEVLVRKFATTSAAGDHVSVVKPSFLVGTLEEGVANTDDFFWRVVASAMEIGAYPIEEENWLSISSTADVSATILNQALGDNVTASVQVRNGMAVKEFWTMLIDELDYDMKPVEWSSWLDLMRQKLETAGSTHVLWPVFQFLGQLGVAKSSTGPEETQKIQIKAALKKNIEYLVGIGYLPDANGGRSRDTRSKRRGRTGIIRARL</sequence>
<dbReference type="GO" id="GO:0016874">
    <property type="term" value="F:ligase activity"/>
    <property type="evidence" value="ECO:0007669"/>
    <property type="project" value="UniProtKB-KW"/>
</dbReference>
<dbReference type="Gene3D" id="3.40.50.720">
    <property type="entry name" value="NAD(P)-binding Rossmann-like Domain"/>
    <property type="match status" value="1"/>
</dbReference>
<dbReference type="CDD" id="cd05918">
    <property type="entry name" value="A_NRPS_SidN3_like"/>
    <property type="match status" value="2"/>
</dbReference>
<evidence type="ECO:0000313" key="5">
    <source>
        <dbReference type="EMBL" id="KAJ6261017.1"/>
    </source>
</evidence>
<dbReference type="GO" id="GO:0044550">
    <property type="term" value="P:secondary metabolite biosynthetic process"/>
    <property type="evidence" value="ECO:0007669"/>
    <property type="project" value="TreeGrafter"/>
</dbReference>
<dbReference type="InterPro" id="IPR036736">
    <property type="entry name" value="ACP-like_sf"/>
</dbReference>
<dbReference type="Pfam" id="PF00668">
    <property type="entry name" value="Condensation"/>
    <property type="match status" value="2"/>
</dbReference>
<evidence type="ECO:0000256" key="1">
    <source>
        <dbReference type="ARBA" id="ARBA00022450"/>
    </source>
</evidence>
<dbReference type="InterPro" id="IPR010080">
    <property type="entry name" value="Thioester_reductase-like_dom"/>
</dbReference>
<dbReference type="SUPFAM" id="SSF51735">
    <property type="entry name" value="NAD(P)-binding Rossmann-fold domains"/>
    <property type="match status" value="1"/>
</dbReference>
<dbReference type="Pfam" id="PF07993">
    <property type="entry name" value="NAD_binding_4"/>
    <property type="match status" value="1"/>
</dbReference>
<feature type="domain" description="Carrier" evidence="4">
    <location>
        <begin position="1022"/>
        <end position="1098"/>
    </location>
</feature>
<dbReference type="Gene3D" id="3.40.50.12780">
    <property type="entry name" value="N-terminal domain of ligase-like"/>
    <property type="match status" value="3"/>
</dbReference>
<dbReference type="Gene3D" id="1.10.1200.10">
    <property type="entry name" value="ACP-like"/>
    <property type="match status" value="2"/>
</dbReference>
<dbReference type="Gene3D" id="3.30.559.30">
    <property type="entry name" value="Nonribosomal peptide synthetase, condensation domain"/>
    <property type="match status" value="2"/>
</dbReference>
<dbReference type="Pfam" id="PF00501">
    <property type="entry name" value="AMP-binding"/>
    <property type="match status" value="2"/>
</dbReference>
<dbReference type="InterPro" id="IPR020806">
    <property type="entry name" value="PKS_PP-bd"/>
</dbReference>
<dbReference type="FunFam" id="3.30.559.30:FF:000003">
    <property type="entry name" value="Nonribosomal peptide synthase SidD"/>
    <property type="match status" value="1"/>
</dbReference>
<dbReference type="GO" id="GO:0031177">
    <property type="term" value="F:phosphopantetheine binding"/>
    <property type="evidence" value="ECO:0007669"/>
    <property type="project" value="InterPro"/>
</dbReference>
<dbReference type="NCBIfam" id="TIGR01746">
    <property type="entry name" value="Thioester-redct"/>
    <property type="match status" value="1"/>
</dbReference>
<evidence type="ECO:0000256" key="2">
    <source>
        <dbReference type="ARBA" id="ARBA00022553"/>
    </source>
</evidence>
<dbReference type="InterPro" id="IPR036291">
    <property type="entry name" value="NAD(P)-bd_dom_sf"/>
</dbReference>
<dbReference type="SUPFAM" id="SSF52777">
    <property type="entry name" value="CoA-dependent acyltransferases"/>
    <property type="match status" value="4"/>
</dbReference>
<dbReference type="GO" id="GO:0005737">
    <property type="term" value="C:cytoplasm"/>
    <property type="evidence" value="ECO:0007669"/>
    <property type="project" value="TreeGrafter"/>
</dbReference>
<dbReference type="SUPFAM" id="SSF47336">
    <property type="entry name" value="ACP-like"/>
    <property type="match status" value="2"/>
</dbReference>
<dbReference type="CDD" id="cd05235">
    <property type="entry name" value="SDR_e1"/>
    <property type="match status" value="1"/>
</dbReference>
<dbReference type="NCBIfam" id="TIGR01733">
    <property type="entry name" value="AA-adenyl-dom"/>
    <property type="match status" value="1"/>
</dbReference>
<dbReference type="Proteomes" id="UP001221413">
    <property type="component" value="Unassembled WGS sequence"/>
</dbReference>
<dbReference type="InterPro" id="IPR023213">
    <property type="entry name" value="CAT-like_dom_sf"/>
</dbReference>
<dbReference type="Gene3D" id="3.30.559.10">
    <property type="entry name" value="Chloramphenicol acetyltransferase-like domain"/>
    <property type="match status" value="2"/>
</dbReference>
<dbReference type="Gene3D" id="3.30.300.30">
    <property type="match status" value="2"/>
</dbReference>
<dbReference type="PANTHER" id="PTHR45527">
    <property type="entry name" value="NONRIBOSOMAL PEPTIDE SYNTHETASE"/>
    <property type="match status" value="1"/>
</dbReference>
<organism evidence="5 6">
    <name type="scientific">Drechslerella dactyloides</name>
    <name type="common">Nematode-trapping fungus</name>
    <name type="synonym">Arthrobotrys dactyloides</name>
    <dbReference type="NCBI Taxonomy" id="74499"/>
    <lineage>
        <taxon>Eukaryota</taxon>
        <taxon>Fungi</taxon>
        <taxon>Dikarya</taxon>
        <taxon>Ascomycota</taxon>
        <taxon>Pezizomycotina</taxon>
        <taxon>Orbiliomycetes</taxon>
        <taxon>Orbiliales</taxon>
        <taxon>Orbiliaceae</taxon>
        <taxon>Drechslerella</taxon>
    </lineage>
</organism>
<dbReference type="SUPFAM" id="SSF56801">
    <property type="entry name" value="Acetyl-CoA synthetase-like"/>
    <property type="match status" value="2"/>
</dbReference>